<evidence type="ECO:0000313" key="2">
    <source>
        <dbReference type="Proteomes" id="UP000617355"/>
    </source>
</evidence>
<dbReference type="Proteomes" id="UP000617355">
    <property type="component" value="Unassembled WGS sequence"/>
</dbReference>
<sequence>MARQAEKRAAFNVVVVGQAGRLQYEALLFAASLRRNDPGFTGRLFIAEPEPGGAWPNDPRIDPEVRAALEELNAEILPFPARHFGKSYPQGNKIEALLALPEGEPFVFFDSDTVITGALSAVPFDFARPSASMRREGTWPEIELYGPGYGAIWKSLYDRFGLDFESTLDLSEPDEYWGRYLYFNAGWFFGADPHGFGQRFLDTALSIRDDPPEELALQSLDPWLDQVALPLVIHALGGGRPGPELDGLDGAVSCHWRVLPLAYARESDRVIEAIEAAAAPNRIKKVLKAHDPMKKMIFHGRGRKLREMFDRDRLPRSEKILRNRIKREGFWIR</sequence>
<evidence type="ECO:0000313" key="1">
    <source>
        <dbReference type="EMBL" id="GGD33500.1"/>
    </source>
</evidence>
<gene>
    <name evidence="1" type="ORF">GCM10011358_16970</name>
</gene>
<dbReference type="RefSeq" id="WP_188527197.1">
    <property type="nucleotide sequence ID" value="NZ_BMGI01000002.1"/>
</dbReference>
<accession>A0ABQ1QLF9</accession>
<proteinExistence type="predicted"/>
<keyword evidence="2" id="KW-1185">Reference proteome</keyword>
<organism evidence="1 2">
    <name type="scientific">Sinisalibacter lacisalsi</name>
    <dbReference type="NCBI Taxonomy" id="1526570"/>
    <lineage>
        <taxon>Bacteria</taxon>
        <taxon>Pseudomonadati</taxon>
        <taxon>Pseudomonadota</taxon>
        <taxon>Alphaproteobacteria</taxon>
        <taxon>Rhodobacterales</taxon>
        <taxon>Roseobacteraceae</taxon>
        <taxon>Sinisalibacter</taxon>
    </lineage>
</organism>
<comment type="caution">
    <text evidence="1">The sequence shown here is derived from an EMBL/GenBank/DDBJ whole genome shotgun (WGS) entry which is preliminary data.</text>
</comment>
<protein>
    <recommendedName>
        <fullName evidence="3">Glycosyl transferase</fullName>
    </recommendedName>
</protein>
<evidence type="ECO:0008006" key="3">
    <source>
        <dbReference type="Google" id="ProtNLM"/>
    </source>
</evidence>
<dbReference type="EMBL" id="BMGI01000002">
    <property type="protein sequence ID" value="GGD33500.1"/>
    <property type="molecule type" value="Genomic_DNA"/>
</dbReference>
<name>A0ABQ1QLF9_9RHOB</name>
<reference evidence="2" key="1">
    <citation type="journal article" date="2019" name="Int. J. Syst. Evol. Microbiol.">
        <title>The Global Catalogue of Microorganisms (GCM) 10K type strain sequencing project: providing services to taxonomists for standard genome sequencing and annotation.</title>
        <authorList>
            <consortium name="The Broad Institute Genomics Platform"/>
            <consortium name="The Broad Institute Genome Sequencing Center for Infectious Disease"/>
            <person name="Wu L."/>
            <person name="Ma J."/>
        </authorList>
    </citation>
    <scope>NUCLEOTIDE SEQUENCE [LARGE SCALE GENOMIC DNA]</scope>
    <source>
        <strain evidence="2">CGMCC 1.12922</strain>
    </source>
</reference>